<dbReference type="RefSeq" id="XP_026619473.1">
    <property type="nucleotide sequence ID" value="XM_026768482.1"/>
</dbReference>
<organism evidence="1 2">
    <name type="scientific">Aspergillus welwitschiae</name>
    <dbReference type="NCBI Taxonomy" id="1341132"/>
    <lineage>
        <taxon>Eukaryota</taxon>
        <taxon>Fungi</taxon>
        <taxon>Dikarya</taxon>
        <taxon>Ascomycota</taxon>
        <taxon>Pezizomycotina</taxon>
        <taxon>Eurotiomycetes</taxon>
        <taxon>Eurotiomycetidae</taxon>
        <taxon>Eurotiales</taxon>
        <taxon>Aspergillaceae</taxon>
        <taxon>Aspergillus</taxon>
        <taxon>Aspergillus subgen. Circumdati</taxon>
    </lineage>
</organism>
<evidence type="ECO:0000313" key="1">
    <source>
        <dbReference type="EMBL" id="RDH26451.1"/>
    </source>
</evidence>
<reference evidence="1 2" key="1">
    <citation type="submission" date="2018-07" db="EMBL/GenBank/DDBJ databases">
        <title>The genomes of Aspergillus section Nigri reveals drivers in fungal speciation.</title>
        <authorList>
            <consortium name="DOE Joint Genome Institute"/>
            <person name="Vesth T.C."/>
            <person name="Nybo J."/>
            <person name="Theobald S."/>
            <person name="Brandl J."/>
            <person name="Frisvad J.C."/>
            <person name="Nielsen K.F."/>
            <person name="Lyhne E.K."/>
            <person name="Kogle M.E."/>
            <person name="Kuo A."/>
            <person name="Riley R."/>
            <person name="Clum A."/>
            <person name="Nolan M."/>
            <person name="Lipzen A."/>
            <person name="Salamov A."/>
            <person name="Henrissat B."/>
            <person name="Wiebenga A."/>
            <person name="De vries R.P."/>
            <person name="Grigoriev I.V."/>
            <person name="Mortensen U.H."/>
            <person name="Andersen M.R."/>
            <person name="Baker S.E."/>
        </authorList>
    </citation>
    <scope>NUCLEOTIDE SEQUENCE [LARGE SCALE GENOMIC DNA]</scope>
    <source>
        <strain evidence="1 2">CBS 139.54b</strain>
    </source>
</reference>
<dbReference type="Proteomes" id="UP000253729">
    <property type="component" value="Unassembled WGS sequence"/>
</dbReference>
<keyword evidence="2" id="KW-1185">Reference proteome</keyword>
<sequence length="51" mass="5521">MCWVALRSTASCASSLPPCGALPLFAAFVVLRFDITIRLSFPPSLFETSTQ</sequence>
<dbReference type="GeneID" id="38136838"/>
<evidence type="ECO:0000313" key="2">
    <source>
        <dbReference type="Proteomes" id="UP000253729"/>
    </source>
</evidence>
<accession>A0A3F3PHM3</accession>
<protein>
    <submittedName>
        <fullName evidence="1">Uncharacterized protein</fullName>
    </submittedName>
</protein>
<proteinExistence type="predicted"/>
<dbReference type="EMBL" id="KZ852146">
    <property type="protein sequence ID" value="RDH26451.1"/>
    <property type="molecule type" value="Genomic_DNA"/>
</dbReference>
<dbReference type="AlphaFoldDB" id="A0A3F3PHM3"/>
<name>A0A3F3PHM3_9EURO</name>
<gene>
    <name evidence="1" type="ORF">BDQ94DRAFT_155531</name>
</gene>